<dbReference type="InterPro" id="IPR011659">
    <property type="entry name" value="WD40"/>
</dbReference>
<dbReference type="KEGG" id="coy:HF329_15040"/>
<dbReference type="InterPro" id="IPR011990">
    <property type="entry name" value="TPR-like_helical_dom_sf"/>
</dbReference>
<evidence type="ECO:0000313" key="2">
    <source>
        <dbReference type="Proteomes" id="UP000502421"/>
    </source>
</evidence>
<dbReference type="Gene3D" id="1.25.40.10">
    <property type="entry name" value="Tetratricopeptide repeat domain"/>
    <property type="match status" value="1"/>
</dbReference>
<dbReference type="AlphaFoldDB" id="A0AAE7D7N3"/>
<evidence type="ECO:0000313" key="1">
    <source>
        <dbReference type="EMBL" id="QJB32567.1"/>
    </source>
</evidence>
<dbReference type="Pfam" id="PF07676">
    <property type="entry name" value="PD40"/>
    <property type="match status" value="2"/>
</dbReference>
<organism evidence="1 2">
    <name type="scientific">Chitinophaga oryzae</name>
    <dbReference type="NCBI Taxonomy" id="2725414"/>
    <lineage>
        <taxon>Bacteria</taxon>
        <taxon>Pseudomonadati</taxon>
        <taxon>Bacteroidota</taxon>
        <taxon>Chitinophagia</taxon>
        <taxon>Chitinophagales</taxon>
        <taxon>Chitinophagaceae</taxon>
        <taxon>Chitinophaga</taxon>
    </lineage>
</organism>
<dbReference type="SUPFAM" id="SSF48452">
    <property type="entry name" value="TPR-like"/>
    <property type="match status" value="1"/>
</dbReference>
<proteinExistence type="predicted"/>
<dbReference type="SUPFAM" id="SSF82171">
    <property type="entry name" value="DPP6 N-terminal domain-like"/>
    <property type="match status" value="1"/>
</dbReference>
<dbReference type="RefSeq" id="WP_168804878.1">
    <property type="nucleotide sequence ID" value="NZ_CP051205.1"/>
</dbReference>
<name>A0AAE7D7N3_9BACT</name>
<reference evidence="2" key="1">
    <citation type="submission" date="2020-04" db="EMBL/GenBank/DDBJ databases">
        <authorList>
            <person name="Kittiwongwattana C."/>
        </authorList>
    </citation>
    <scope>NUCLEOTIDE SEQUENCE [LARGE SCALE GENOMIC DNA]</scope>
    <source>
        <strain evidence="2">1310</strain>
    </source>
</reference>
<sequence>MKIKFYTLIATTLLSGLLFYVTPAYGQSVSRLLRRADRAHRNQQLVSALRYYKQVYARQPDNRYAVKNIALLQLELRHYSEALTWFEKIDFDKEAPDCLRSYVRALANNERYREADSCLKVYRTRTNKSPDVDFTRTDELLKDSSRWHIDYLSINSSLDEFSPVMYGHNFVFVTNQYLPTGLKMVDRRNERPFLQLRVLTDTGQITCTDIRKLSRLQSESRGVPYILNADNTPPASNDSRVTGTYYFGYQPWKGVKRPSYENNVLVLDRKIETKYHEGPATFSSRFDTIYFTRNNYTPGRYRADRQGISRLKIFRATFHNGRWRNIVSLPFNSNEYSTGHPALSKDGSTLFFVSDMPGGMGGKDLYFSRKMTDGSWGKPVNAGPLVNTAGDEMFPYLDDNNNLYFSSDGLAGLGGLDIFRAGWVNGTLTGPAENLGYPLNTSKDDYGIWCIHDATGLHGFFSSDRLGDDDLFRFRLQPLRLTIKGSVYLKQTGLREPGVKISLVNATNRKDTISDITGNFEWPLAANTDYQLCLEKKGLEKRIIPVSTKGISRDSILTFDIYMEYPPDAFR</sequence>
<dbReference type="Proteomes" id="UP000502421">
    <property type="component" value="Chromosome"/>
</dbReference>
<accession>A0AAE7D7N3</accession>
<protein>
    <submittedName>
        <fullName evidence="1">Tetratricopeptide repeat protein</fullName>
    </submittedName>
</protein>
<dbReference type="EMBL" id="CP051205">
    <property type="protein sequence ID" value="QJB32567.1"/>
    <property type="molecule type" value="Genomic_DNA"/>
</dbReference>
<gene>
    <name evidence="1" type="ORF">HF329_15040</name>
</gene>